<keyword evidence="1" id="KW-1133">Transmembrane helix</keyword>
<keyword evidence="1" id="KW-0812">Transmembrane</keyword>
<dbReference type="Proteomes" id="UP001259832">
    <property type="component" value="Unassembled WGS sequence"/>
</dbReference>
<feature type="transmembrane region" description="Helical" evidence="1">
    <location>
        <begin position="86"/>
        <end position="109"/>
    </location>
</feature>
<comment type="caution">
    <text evidence="2">The sequence shown here is derived from an EMBL/GenBank/DDBJ whole genome shotgun (WGS) entry which is preliminary data.</text>
</comment>
<evidence type="ECO:0000313" key="2">
    <source>
        <dbReference type="EMBL" id="KAK1932323.1"/>
    </source>
</evidence>
<protein>
    <recommendedName>
        <fullName evidence="4">Transmembrane protein</fullName>
    </recommendedName>
</protein>
<dbReference type="EMBL" id="JASMQC010000030">
    <property type="protein sequence ID" value="KAK1932323.1"/>
    <property type="molecule type" value="Genomic_DNA"/>
</dbReference>
<evidence type="ECO:0000256" key="1">
    <source>
        <dbReference type="SAM" id="Phobius"/>
    </source>
</evidence>
<evidence type="ECO:0008006" key="4">
    <source>
        <dbReference type="Google" id="ProtNLM"/>
    </source>
</evidence>
<gene>
    <name evidence="2" type="ORF">P3T76_012317</name>
</gene>
<sequence>MRYVGPSSTQVLPFDAKVPVKKVPKHIPPQKIFPSGKADVSTLELDYALNFCFVLLAANLVVMYHLPNRVYYSQIVSMDDEKLWDTLANVMLYCFLQLVSLIILFFILWHRLRISGLRQLVFVLEKQGEQVQTKLVLWVFYNVQATLQHFASDYTFKFAWLHGTTT</sequence>
<organism evidence="2 3">
    <name type="scientific">Phytophthora citrophthora</name>
    <dbReference type="NCBI Taxonomy" id="4793"/>
    <lineage>
        <taxon>Eukaryota</taxon>
        <taxon>Sar</taxon>
        <taxon>Stramenopiles</taxon>
        <taxon>Oomycota</taxon>
        <taxon>Peronosporomycetes</taxon>
        <taxon>Peronosporales</taxon>
        <taxon>Peronosporaceae</taxon>
        <taxon>Phytophthora</taxon>
    </lineage>
</organism>
<name>A0AAD9G5P1_9STRA</name>
<keyword evidence="3" id="KW-1185">Reference proteome</keyword>
<feature type="transmembrane region" description="Helical" evidence="1">
    <location>
        <begin position="47"/>
        <end position="66"/>
    </location>
</feature>
<keyword evidence="1" id="KW-0472">Membrane</keyword>
<proteinExistence type="predicted"/>
<accession>A0AAD9G5P1</accession>
<dbReference type="AlphaFoldDB" id="A0AAD9G5P1"/>
<evidence type="ECO:0000313" key="3">
    <source>
        <dbReference type="Proteomes" id="UP001259832"/>
    </source>
</evidence>
<reference evidence="2" key="1">
    <citation type="submission" date="2023-08" db="EMBL/GenBank/DDBJ databases">
        <title>Reference Genome Resource for the Citrus Pathogen Phytophthora citrophthora.</title>
        <authorList>
            <person name="Moller H."/>
            <person name="Coetzee B."/>
            <person name="Rose L.J."/>
            <person name="Van Niekerk J.M."/>
        </authorList>
    </citation>
    <scope>NUCLEOTIDE SEQUENCE</scope>
    <source>
        <strain evidence="2">STE-U-9442</strain>
    </source>
</reference>